<organism evidence="2 3">
    <name type="scientific">Exobacillus caeni</name>
    <dbReference type="NCBI Taxonomy" id="2574798"/>
    <lineage>
        <taxon>Bacteria</taxon>
        <taxon>Bacillati</taxon>
        <taxon>Bacillota</taxon>
        <taxon>Bacilli</taxon>
        <taxon>Bacillales</taxon>
        <taxon>Guptibacillaceae</taxon>
        <taxon>Exobacillus</taxon>
    </lineage>
</organism>
<dbReference type="Proteomes" id="UP000308230">
    <property type="component" value="Unassembled WGS sequence"/>
</dbReference>
<keyword evidence="2" id="KW-0808">Transferase</keyword>
<dbReference type="SUPFAM" id="SSF55729">
    <property type="entry name" value="Acyl-CoA N-acyltransferases (Nat)"/>
    <property type="match status" value="1"/>
</dbReference>
<evidence type="ECO:0000313" key="2">
    <source>
        <dbReference type="EMBL" id="TLS35466.1"/>
    </source>
</evidence>
<proteinExistence type="predicted"/>
<name>A0A5R9EZ39_9BACL</name>
<gene>
    <name evidence="2" type="ORF">FCL54_20430</name>
</gene>
<dbReference type="CDD" id="cd04301">
    <property type="entry name" value="NAT_SF"/>
    <property type="match status" value="1"/>
</dbReference>
<reference evidence="2 3" key="1">
    <citation type="submission" date="2019-04" db="EMBL/GenBank/DDBJ databases">
        <title>Bacillus caeni sp. nov., a bacterium isolated from mangrove sediment.</title>
        <authorList>
            <person name="Huang H."/>
            <person name="Mo K."/>
            <person name="Hu Y."/>
        </authorList>
    </citation>
    <scope>NUCLEOTIDE SEQUENCE [LARGE SCALE GENOMIC DNA]</scope>
    <source>
        <strain evidence="2 3">HB172195</strain>
    </source>
</reference>
<dbReference type="EMBL" id="SWLG01000021">
    <property type="protein sequence ID" value="TLS35466.1"/>
    <property type="molecule type" value="Genomic_DNA"/>
</dbReference>
<dbReference type="Pfam" id="PF00583">
    <property type="entry name" value="Acetyltransf_1"/>
    <property type="match status" value="1"/>
</dbReference>
<evidence type="ECO:0000259" key="1">
    <source>
        <dbReference type="PROSITE" id="PS51186"/>
    </source>
</evidence>
<comment type="caution">
    <text evidence="2">The sequence shown here is derived from an EMBL/GenBank/DDBJ whole genome shotgun (WGS) entry which is preliminary data.</text>
</comment>
<evidence type="ECO:0000313" key="3">
    <source>
        <dbReference type="Proteomes" id="UP000308230"/>
    </source>
</evidence>
<dbReference type="Gene3D" id="3.40.630.30">
    <property type="match status" value="1"/>
</dbReference>
<dbReference type="InterPro" id="IPR016181">
    <property type="entry name" value="Acyl_CoA_acyltransferase"/>
</dbReference>
<protein>
    <submittedName>
        <fullName evidence="2">GNAT family N-acetyltransferase</fullName>
    </submittedName>
</protein>
<dbReference type="GO" id="GO:0016747">
    <property type="term" value="F:acyltransferase activity, transferring groups other than amino-acyl groups"/>
    <property type="evidence" value="ECO:0007669"/>
    <property type="project" value="InterPro"/>
</dbReference>
<dbReference type="AlphaFoldDB" id="A0A5R9EZ39"/>
<dbReference type="OrthoDB" id="6382410at2"/>
<accession>A0A5R9EZ39</accession>
<feature type="domain" description="N-acetyltransferase" evidence="1">
    <location>
        <begin position="11"/>
        <end position="178"/>
    </location>
</feature>
<dbReference type="InterPro" id="IPR000182">
    <property type="entry name" value="GNAT_dom"/>
</dbReference>
<keyword evidence="3" id="KW-1185">Reference proteome</keyword>
<dbReference type="PROSITE" id="PS51186">
    <property type="entry name" value="GNAT"/>
    <property type="match status" value="1"/>
</dbReference>
<dbReference type="RefSeq" id="WP_138128951.1">
    <property type="nucleotide sequence ID" value="NZ_SWLG01000021.1"/>
</dbReference>
<sequence length="178" mass="20802">MSKSRLKNTPYTIEIGTEKDMEAILTLLVQAADWLQSKNTDQWSYYLSDLDGNKAEVQESIEKKETYIVKEGSRVIATITLQRTPNDWDMEIWDEEANDEKAIYVHRIVTDRAFAKQNLGDRLLDFAEDYARDNSFSLIRFDCLASNNGLNSYYQKRYNRKEVANIYGAHSKYEKEVF</sequence>